<protein>
    <submittedName>
        <fullName evidence="2">Uncharacterized protein</fullName>
    </submittedName>
</protein>
<proteinExistence type="predicted"/>
<accession>A0ABW4ZX73</accession>
<evidence type="ECO:0000313" key="2">
    <source>
        <dbReference type="EMBL" id="MFD2170592.1"/>
    </source>
</evidence>
<organism evidence="2 3">
    <name type="scientific">Tumebacillus lipolyticus</name>
    <dbReference type="NCBI Taxonomy" id="1280370"/>
    <lineage>
        <taxon>Bacteria</taxon>
        <taxon>Bacillati</taxon>
        <taxon>Bacillota</taxon>
        <taxon>Bacilli</taxon>
        <taxon>Bacillales</taxon>
        <taxon>Alicyclobacillaceae</taxon>
        <taxon>Tumebacillus</taxon>
    </lineage>
</organism>
<evidence type="ECO:0000313" key="3">
    <source>
        <dbReference type="Proteomes" id="UP001597343"/>
    </source>
</evidence>
<comment type="caution">
    <text evidence="2">The sequence shown here is derived from an EMBL/GenBank/DDBJ whole genome shotgun (WGS) entry which is preliminary data.</text>
</comment>
<keyword evidence="3" id="KW-1185">Reference proteome</keyword>
<evidence type="ECO:0000256" key="1">
    <source>
        <dbReference type="SAM" id="MobiDB-lite"/>
    </source>
</evidence>
<sequence length="559" mass="63096">MGRFQQKQSMATNDRSTPNNTVQRAQAPTLSLQGGGMTANRILQMQKAVGNQAVMQMLRNRQMMYSASAGLPATPIQLNKKPGETPDSVETLLARRFSTMAGEESNMYQEDEIFNAIEHFLLVFASNVNMAVPPQTLIQVAKQAILKAILAVPFKDEIGLQMLRDKVMVETRNLWQATPGIQQQYDLDLVMTNVESTVEAAVRNARLGLLLDETRINNPELREALTDADHGNRAIDYRAAARAYLDRHESKNQLRELDPDEKKALTDHLLNMDVIQDILSGAVDDKVRAVSNPSAPNWFPPNYDSQDGSSVDNDTKDRIVQAFVKIINMVESGQLEKVPVPNVVVNKDPSKLEALRHLKLSDLAGFRAYSNRSTRQIDIAFKEKIAVIVHEIGHQLEYFLPTDVWLDIQDLLRMRHQNAVDKGDHRDVLEKINPLFPSFLDQEFGDEAKFKGEMPATKNYSAKYYDSGNTEVMSMSMEFLSDPAKTLNLLEKDPLQAAIVLRGIQPTDFEAKVPDDLKRLLPFRDPYQLKALAEMESMIPPVKFPEWGNVEIIEDYFKV</sequence>
<name>A0ABW4ZX73_9BACL</name>
<dbReference type="Proteomes" id="UP001597343">
    <property type="component" value="Unassembled WGS sequence"/>
</dbReference>
<feature type="region of interest" description="Disordered" evidence="1">
    <location>
        <begin position="1"/>
        <end position="34"/>
    </location>
</feature>
<gene>
    <name evidence="2" type="ORF">ACFSOY_11325</name>
</gene>
<dbReference type="EMBL" id="JBHUIO010000005">
    <property type="protein sequence ID" value="MFD2170592.1"/>
    <property type="molecule type" value="Genomic_DNA"/>
</dbReference>
<reference evidence="3" key="1">
    <citation type="journal article" date="2019" name="Int. J. Syst. Evol. Microbiol.">
        <title>The Global Catalogue of Microorganisms (GCM) 10K type strain sequencing project: providing services to taxonomists for standard genome sequencing and annotation.</title>
        <authorList>
            <consortium name="The Broad Institute Genomics Platform"/>
            <consortium name="The Broad Institute Genome Sequencing Center for Infectious Disease"/>
            <person name="Wu L."/>
            <person name="Ma J."/>
        </authorList>
    </citation>
    <scope>NUCLEOTIDE SEQUENCE [LARGE SCALE GENOMIC DNA]</scope>
    <source>
        <strain evidence="3">CGMCC 1.13574</strain>
    </source>
</reference>
<dbReference type="RefSeq" id="WP_386046647.1">
    <property type="nucleotide sequence ID" value="NZ_JBHUIO010000005.1"/>
</dbReference>
<feature type="compositionally biased region" description="Polar residues" evidence="1">
    <location>
        <begin position="1"/>
        <end position="32"/>
    </location>
</feature>